<feature type="compositionally biased region" description="Basic and acidic residues" evidence="1">
    <location>
        <begin position="14"/>
        <end position="28"/>
    </location>
</feature>
<dbReference type="EMBL" id="JAGHQL010000205">
    <property type="protein sequence ID" value="KAH0536440.1"/>
    <property type="molecule type" value="Genomic_DNA"/>
</dbReference>
<organism evidence="2 3">
    <name type="scientific">Glutinoglossum americanum</name>
    <dbReference type="NCBI Taxonomy" id="1670608"/>
    <lineage>
        <taxon>Eukaryota</taxon>
        <taxon>Fungi</taxon>
        <taxon>Dikarya</taxon>
        <taxon>Ascomycota</taxon>
        <taxon>Pezizomycotina</taxon>
        <taxon>Geoglossomycetes</taxon>
        <taxon>Geoglossales</taxon>
        <taxon>Geoglossaceae</taxon>
        <taxon>Glutinoglossum</taxon>
    </lineage>
</organism>
<keyword evidence="3" id="KW-1185">Reference proteome</keyword>
<dbReference type="Proteomes" id="UP000698800">
    <property type="component" value="Unassembled WGS sequence"/>
</dbReference>
<feature type="region of interest" description="Disordered" evidence="1">
    <location>
        <begin position="341"/>
        <end position="384"/>
    </location>
</feature>
<protein>
    <submittedName>
        <fullName evidence="2">Uncharacterized protein</fullName>
    </submittedName>
</protein>
<evidence type="ECO:0000313" key="2">
    <source>
        <dbReference type="EMBL" id="KAH0536440.1"/>
    </source>
</evidence>
<dbReference type="OrthoDB" id="3485856at2759"/>
<accession>A0A9P8L1N3</accession>
<name>A0A9P8L1N3_9PEZI</name>
<feature type="region of interest" description="Disordered" evidence="1">
    <location>
        <begin position="1"/>
        <end position="53"/>
    </location>
</feature>
<dbReference type="AlphaFoldDB" id="A0A9P8L1N3"/>
<proteinExistence type="predicted"/>
<reference evidence="2" key="1">
    <citation type="submission" date="2021-03" db="EMBL/GenBank/DDBJ databases">
        <title>Comparative genomics and phylogenomic investigation of the class Geoglossomycetes provide insights into ecological specialization and systematics.</title>
        <authorList>
            <person name="Melie T."/>
            <person name="Pirro S."/>
            <person name="Miller A.N."/>
            <person name="Quandt A."/>
        </authorList>
    </citation>
    <scope>NUCLEOTIDE SEQUENCE</scope>
    <source>
        <strain evidence="2">GBOQ0MN5Z8</strain>
    </source>
</reference>
<sequence length="384" mass="43119">MMASTQKQPPTKRARQDSDNRKGSDPNRGHNASRFRAESPRGPARQSAVREQQVQRALLAFRDRQFGRRSDETTDRKVLKISPTGYEDLLKRVSEEDGLRAFVERKLRYDYDPKASELTLRIPDPIHDLLVDDVADEVKRQIQDIFSQIQPTSALAQFLYGVRSLGHADVEREPSNDGKMARGHKSPDISFGHIEATWPGLIIEVAYSQRAEGLRRTARKYAAMTGGNVRMIVGLSIRYPVKKGGGFLDGIFVWEPRDEVEGRQKAGIECTVSKTFSQPNFDSTADVLNIPLGALAPRCILEKHGIPESQHSNTIISIPFATFESLLSAAKMRHELSKPGLRDELMEISSQSSGEQFGEGDEDGWERREEEAALEEIGDSDWEE</sequence>
<gene>
    <name evidence="2" type="ORF">FGG08_006680</name>
</gene>
<feature type="compositionally biased region" description="Low complexity" evidence="1">
    <location>
        <begin position="347"/>
        <end position="356"/>
    </location>
</feature>
<evidence type="ECO:0000256" key="1">
    <source>
        <dbReference type="SAM" id="MobiDB-lite"/>
    </source>
</evidence>
<feature type="compositionally biased region" description="Acidic residues" evidence="1">
    <location>
        <begin position="372"/>
        <end position="384"/>
    </location>
</feature>
<evidence type="ECO:0000313" key="3">
    <source>
        <dbReference type="Proteomes" id="UP000698800"/>
    </source>
</evidence>
<comment type="caution">
    <text evidence="2">The sequence shown here is derived from an EMBL/GenBank/DDBJ whole genome shotgun (WGS) entry which is preliminary data.</text>
</comment>